<sequence length="223" mass="25267">MDIELTWDMVIGAMAVLIAVMLVFVLAYPFRQNRKRKAEAIKAALSLINEITEARKELKIYLDRIDTLEKAYESNSANIPKQLPSLRLQLDKIVLSQKFGADVGKLVTRAGHFRLPYNQKCLYTETAVAAAMFANMISLLKTSKVSGFMRSTKMLEEYITQRHASPFKKGVVDTFAEDYFEENAYNIRGTLKGEKDIFDANETGFDVLIKNLDAIVKHSQALF</sequence>
<dbReference type="Proteomes" id="UP000662572">
    <property type="component" value="Unassembled WGS sequence"/>
</dbReference>
<dbReference type="AlphaFoldDB" id="A0A918UPG1"/>
<evidence type="ECO:0000256" key="1">
    <source>
        <dbReference type="SAM" id="Coils"/>
    </source>
</evidence>
<dbReference type="EMBL" id="BMZB01000001">
    <property type="protein sequence ID" value="GGZ24747.1"/>
    <property type="molecule type" value="Genomic_DNA"/>
</dbReference>
<reference evidence="3" key="1">
    <citation type="journal article" date="2014" name="Int. J. Syst. Evol. Microbiol.">
        <title>Complete genome sequence of Corynebacterium casei LMG S-19264T (=DSM 44701T), isolated from a smear-ripened cheese.</title>
        <authorList>
            <consortium name="US DOE Joint Genome Institute (JGI-PGF)"/>
            <person name="Walter F."/>
            <person name="Albersmeier A."/>
            <person name="Kalinowski J."/>
            <person name="Ruckert C."/>
        </authorList>
    </citation>
    <scope>NUCLEOTIDE SEQUENCE</scope>
    <source>
        <strain evidence="3">KCTC 32296</strain>
    </source>
</reference>
<keyword evidence="1" id="KW-0175">Coiled coil</keyword>
<evidence type="ECO:0000313" key="4">
    <source>
        <dbReference type="Proteomes" id="UP000662572"/>
    </source>
</evidence>
<evidence type="ECO:0000313" key="3">
    <source>
        <dbReference type="EMBL" id="GGZ24747.1"/>
    </source>
</evidence>
<feature type="transmembrane region" description="Helical" evidence="2">
    <location>
        <begin position="6"/>
        <end position="28"/>
    </location>
</feature>
<keyword evidence="2" id="KW-0472">Membrane</keyword>
<accession>A0A918UPG1</accession>
<name>A0A918UPG1_9CAUL</name>
<evidence type="ECO:0000256" key="2">
    <source>
        <dbReference type="SAM" id="Phobius"/>
    </source>
</evidence>
<keyword evidence="4" id="KW-1185">Reference proteome</keyword>
<proteinExistence type="predicted"/>
<protein>
    <submittedName>
        <fullName evidence="3">Uncharacterized protein</fullName>
    </submittedName>
</protein>
<feature type="coiled-coil region" evidence="1">
    <location>
        <begin position="37"/>
        <end position="71"/>
    </location>
</feature>
<organism evidence="3 4">
    <name type="scientific">Asticcacaulis endophyticus</name>
    <dbReference type="NCBI Taxonomy" id="1395890"/>
    <lineage>
        <taxon>Bacteria</taxon>
        <taxon>Pseudomonadati</taxon>
        <taxon>Pseudomonadota</taxon>
        <taxon>Alphaproteobacteria</taxon>
        <taxon>Caulobacterales</taxon>
        <taxon>Caulobacteraceae</taxon>
        <taxon>Asticcacaulis</taxon>
    </lineage>
</organism>
<gene>
    <name evidence="3" type="ORF">GCM10011273_07490</name>
</gene>
<dbReference type="RefSeq" id="WP_189485009.1">
    <property type="nucleotide sequence ID" value="NZ_BMZB01000001.1"/>
</dbReference>
<keyword evidence="2" id="KW-1133">Transmembrane helix</keyword>
<reference evidence="3" key="2">
    <citation type="submission" date="2020-09" db="EMBL/GenBank/DDBJ databases">
        <authorList>
            <person name="Sun Q."/>
            <person name="Kim S."/>
        </authorList>
    </citation>
    <scope>NUCLEOTIDE SEQUENCE</scope>
    <source>
        <strain evidence="3">KCTC 32296</strain>
    </source>
</reference>
<keyword evidence="2" id="KW-0812">Transmembrane</keyword>
<comment type="caution">
    <text evidence="3">The sequence shown here is derived from an EMBL/GenBank/DDBJ whole genome shotgun (WGS) entry which is preliminary data.</text>
</comment>